<reference evidence="2" key="1">
    <citation type="submission" date="2018-05" db="EMBL/GenBank/DDBJ databases">
        <authorList>
            <person name="Lanie J.A."/>
            <person name="Ng W.-L."/>
            <person name="Kazmierczak K.M."/>
            <person name="Andrzejewski T.M."/>
            <person name="Davidsen T.M."/>
            <person name="Wayne K.J."/>
            <person name="Tettelin H."/>
            <person name="Glass J.I."/>
            <person name="Rusch D."/>
            <person name="Podicherti R."/>
            <person name="Tsui H.-C.T."/>
            <person name="Winkler M.E."/>
        </authorList>
    </citation>
    <scope>NUCLEOTIDE SEQUENCE</scope>
</reference>
<accession>A0A381TZM9</accession>
<gene>
    <name evidence="2" type="ORF">METZ01_LOCUS74128</name>
</gene>
<dbReference type="EMBL" id="UINC01005429">
    <property type="protein sequence ID" value="SVA21274.1"/>
    <property type="molecule type" value="Genomic_DNA"/>
</dbReference>
<keyword evidence="1" id="KW-0472">Membrane</keyword>
<keyword evidence="1" id="KW-1133">Transmembrane helix</keyword>
<organism evidence="2">
    <name type="scientific">marine metagenome</name>
    <dbReference type="NCBI Taxonomy" id="408172"/>
    <lineage>
        <taxon>unclassified sequences</taxon>
        <taxon>metagenomes</taxon>
        <taxon>ecological metagenomes</taxon>
    </lineage>
</organism>
<evidence type="ECO:0000313" key="2">
    <source>
        <dbReference type="EMBL" id="SVA21274.1"/>
    </source>
</evidence>
<evidence type="ECO:0000256" key="1">
    <source>
        <dbReference type="SAM" id="Phobius"/>
    </source>
</evidence>
<protein>
    <submittedName>
        <fullName evidence="2">Uncharacterized protein</fullName>
    </submittedName>
</protein>
<dbReference type="AlphaFoldDB" id="A0A381TZM9"/>
<proteinExistence type="predicted"/>
<keyword evidence="1" id="KW-0812">Transmembrane</keyword>
<name>A0A381TZM9_9ZZZZ</name>
<feature type="transmembrane region" description="Helical" evidence="1">
    <location>
        <begin position="6"/>
        <end position="23"/>
    </location>
</feature>
<sequence length="132" mass="15033">MKWIVEILIVAVIFVTLIWGYNMKIKDQQLGYKKQIPTLSYVGAINGTYLFQMAFTRKDNILSGTLVNTFEKENKIYGTIDHEGAFLLTEYEEGEKAGVLEGKIIPGGEIKGTWSTPDGEKWFPFYLVKKSE</sequence>